<dbReference type="HOGENOM" id="CLU_2706656_0_0_1"/>
<sequence>MVLCRIIGKRFVNTVHKRSLLAELKERGLISQISQPESLLNKALQDGKRVKLYCGADPTARSLHLGNLVPLMI</sequence>
<dbReference type="SUPFAM" id="SSF52374">
    <property type="entry name" value="Nucleotidylyl transferase"/>
    <property type="match status" value="1"/>
</dbReference>
<evidence type="ECO:0000256" key="1">
    <source>
        <dbReference type="ARBA" id="ARBA00022598"/>
    </source>
</evidence>
<dbReference type="AlphaFoldDB" id="A7TTC9"/>
<dbReference type="STRING" id="436907.A7TTC9"/>
<dbReference type="InterPro" id="IPR014729">
    <property type="entry name" value="Rossmann-like_a/b/a_fold"/>
</dbReference>
<dbReference type="GeneID" id="5542479"/>
<evidence type="ECO:0000256" key="2">
    <source>
        <dbReference type="ARBA" id="ARBA00022741"/>
    </source>
</evidence>
<dbReference type="Gene3D" id="3.40.50.620">
    <property type="entry name" value="HUPs"/>
    <property type="match status" value="1"/>
</dbReference>
<dbReference type="GO" id="GO:0004831">
    <property type="term" value="F:tyrosine-tRNA ligase activity"/>
    <property type="evidence" value="ECO:0007669"/>
    <property type="project" value="UniProtKB-EC"/>
</dbReference>
<dbReference type="GO" id="GO:0005524">
    <property type="term" value="F:ATP binding"/>
    <property type="evidence" value="ECO:0007669"/>
    <property type="project" value="UniProtKB-KW"/>
</dbReference>
<dbReference type="GO" id="GO:0005829">
    <property type="term" value="C:cytosol"/>
    <property type="evidence" value="ECO:0007669"/>
    <property type="project" value="TreeGrafter"/>
</dbReference>
<name>A7TTC9_VANPO</name>
<dbReference type="Proteomes" id="UP000000267">
    <property type="component" value="Unassembled WGS sequence"/>
</dbReference>
<reference evidence="7 8" key="1">
    <citation type="journal article" date="2007" name="Proc. Natl. Acad. Sci. U.S.A.">
        <title>Independent sorting-out of thousands of duplicated gene pairs in two yeast species descended from a whole-genome duplication.</title>
        <authorList>
            <person name="Scannell D.R."/>
            <person name="Frank A.C."/>
            <person name="Conant G.C."/>
            <person name="Byrne K.P."/>
            <person name="Woolfit M."/>
            <person name="Wolfe K.H."/>
        </authorList>
    </citation>
    <scope>NUCLEOTIDE SEQUENCE [LARGE SCALE GENOMIC DNA]</scope>
    <source>
        <strain evidence="8">ATCC 22028 / DSM 70294 / BCRC 21397 / CBS 2163 / NBRC 10782 / NRRL Y-8283 / UCD 57-17</strain>
    </source>
</reference>
<dbReference type="GO" id="GO:0006418">
    <property type="term" value="P:tRNA aminoacylation for protein translation"/>
    <property type="evidence" value="ECO:0007669"/>
    <property type="project" value="InterPro"/>
</dbReference>
<keyword evidence="1" id="KW-0436">Ligase</keyword>
<keyword evidence="8" id="KW-1185">Reference proteome</keyword>
<evidence type="ECO:0000256" key="4">
    <source>
        <dbReference type="ARBA" id="ARBA00022917"/>
    </source>
</evidence>
<dbReference type="KEGG" id="vpo:Kpol_242p9"/>
<keyword evidence="2" id="KW-0547">Nucleotide-binding</keyword>
<evidence type="ECO:0000256" key="6">
    <source>
        <dbReference type="ARBA" id="ARBA00048248"/>
    </source>
</evidence>
<keyword evidence="4" id="KW-0648">Protein biosynthesis</keyword>
<dbReference type="OrthoDB" id="337870at2759"/>
<evidence type="ECO:0008006" key="9">
    <source>
        <dbReference type="Google" id="ProtNLM"/>
    </source>
</evidence>
<organism evidence="8">
    <name type="scientific">Vanderwaltozyma polyspora (strain ATCC 22028 / DSM 70294 / BCRC 21397 / CBS 2163 / NBRC 10782 / NRRL Y-8283 / UCD 57-17)</name>
    <name type="common">Kluyveromyces polysporus</name>
    <dbReference type="NCBI Taxonomy" id="436907"/>
    <lineage>
        <taxon>Eukaryota</taxon>
        <taxon>Fungi</taxon>
        <taxon>Dikarya</taxon>
        <taxon>Ascomycota</taxon>
        <taxon>Saccharomycotina</taxon>
        <taxon>Saccharomycetes</taxon>
        <taxon>Saccharomycetales</taxon>
        <taxon>Saccharomycetaceae</taxon>
        <taxon>Vanderwaltozyma</taxon>
    </lineage>
</organism>
<dbReference type="Pfam" id="PF00579">
    <property type="entry name" value="tRNA-synt_1b"/>
    <property type="match status" value="1"/>
</dbReference>
<comment type="catalytic activity">
    <reaction evidence="6">
        <text>tRNA(Tyr) + L-tyrosine + ATP = L-tyrosyl-tRNA(Tyr) + AMP + diphosphate + H(+)</text>
        <dbReference type="Rhea" id="RHEA:10220"/>
        <dbReference type="Rhea" id="RHEA-COMP:9706"/>
        <dbReference type="Rhea" id="RHEA-COMP:9707"/>
        <dbReference type="ChEBI" id="CHEBI:15378"/>
        <dbReference type="ChEBI" id="CHEBI:30616"/>
        <dbReference type="ChEBI" id="CHEBI:33019"/>
        <dbReference type="ChEBI" id="CHEBI:58315"/>
        <dbReference type="ChEBI" id="CHEBI:78442"/>
        <dbReference type="ChEBI" id="CHEBI:78536"/>
        <dbReference type="ChEBI" id="CHEBI:456215"/>
        <dbReference type="EC" id="6.1.1.1"/>
    </reaction>
</comment>
<evidence type="ECO:0000313" key="8">
    <source>
        <dbReference type="Proteomes" id="UP000000267"/>
    </source>
</evidence>
<keyword evidence="5" id="KW-0030">Aminoacyl-tRNA synthetase</keyword>
<keyword evidence="3" id="KW-0067">ATP-binding</keyword>
<evidence type="ECO:0000256" key="3">
    <source>
        <dbReference type="ARBA" id="ARBA00022840"/>
    </source>
</evidence>
<dbReference type="InterPro" id="IPR024088">
    <property type="entry name" value="Tyr-tRNA-ligase_bac-type"/>
</dbReference>
<feature type="non-terminal residue" evidence="7">
    <location>
        <position position="73"/>
    </location>
</feature>
<dbReference type="PANTHER" id="PTHR11766">
    <property type="entry name" value="TYROSYL-TRNA SYNTHETASE"/>
    <property type="match status" value="1"/>
</dbReference>
<proteinExistence type="predicted"/>
<dbReference type="InterPro" id="IPR002305">
    <property type="entry name" value="aa-tRNA-synth_Ic"/>
</dbReference>
<accession>A7TTC9</accession>
<dbReference type="eggNOG" id="KOG2623">
    <property type="taxonomic scope" value="Eukaryota"/>
</dbReference>
<evidence type="ECO:0000313" key="7">
    <source>
        <dbReference type="EMBL" id="EDO14486.1"/>
    </source>
</evidence>
<protein>
    <recommendedName>
        <fullName evidence="9">Tyrosine--tRNA ligase</fullName>
    </recommendedName>
</protein>
<dbReference type="RefSeq" id="XP_001642344.1">
    <property type="nucleotide sequence ID" value="XM_001642294.1"/>
</dbReference>
<evidence type="ECO:0000256" key="5">
    <source>
        <dbReference type="ARBA" id="ARBA00023146"/>
    </source>
</evidence>
<dbReference type="EMBL" id="DS480559">
    <property type="protein sequence ID" value="EDO14486.1"/>
    <property type="molecule type" value="Genomic_DNA"/>
</dbReference>
<dbReference type="InParanoid" id="A7TTC9"/>
<gene>
    <name evidence="7" type="ORF">Kpol_242p9</name>
</gene>
<dbReference type="GO" id="GO:0005739">
    <property type="term" value="C:mitochondrion"/>
    <property type="evidence" value="ECO:0007669"/>
    <property type="project" value="TreeGrafter"/>
</dbReference>
<dbReference type="PANTHER" id="PTHR11766:SF0">
    <property type="entry name" value="TYROSINE--TRNA LIGASE, MITOCHONDRIAL"/>
    <property type="match status" value="1"/>
</dbReference>